<feature type="domain" description="Bromo" evidence="3">
    <location>
        <begin position="146"/>
        <end position="218"/>
    </location>
</feature>
<dbReference type="SUPFAM" id="SSF47370">
    <property type="entry name" value="Bromodomain"/>
    <property type="match status" value="1"/>
</dbReference>
<dbReference type="SMART" id="SM00297">
    <property type="entry name" value="BROMO"/>
    <property type="match status" value="1"/>
</dbReference>
<evidence type="ECO:0000313" key="4">
    <source>
        <dbReference type="EnsemblPlants" id="AUR62035822-RA:cds"/>
    </source>
</evidence>
<dbReference type="InterPro" id="IPR001487">
    <property type="entry name" value="Bromodomain"/>
</dbReference>
<evidence type="ECO:0000259" key="3">
    <source>
        <dbReference type="PROSITE" id="PS50014"/>
    </source>
</evidence>
<dbReference type="PANTHER" id="PTHR46136:SF19">
    <property type="entry name" value="TRANSCRIPTION FACTOR GTE12"/>
    <property type="match status" value="1"/>
</dbReference>
<dbReference type="Pfam" id="PF00439">
    <property type="entry name" value="Bromodomain"/>
    <property type="match status" value="1"/>
</dbReference>
<accession>A0A803MV95</accession>
<dbReference type="InterPro" id="IPR036427">
    <property type="entry name" value="Bromodomain-like_sf"/>
</dbReference>
<protein>
    <recommendedName>
        <fullName evidence="3">Bromo domain-containing protein</fullName>
    </recommendedName>
</protein>
<reference evidence="4" key="2">
    <citation type="submission" date="2021-03" db="UniProtKB">
        <authorList>
            <consortium name="EnsemblPlants"/>
        </authorList>
    </citation>
    <scope>IDENTIFICATION</scope>
</reference>
<dbReference type="EnsemblPlants" id="AUR62035822-RA">
    <property type="protein sequence ID" value="AUR62035822-RA:cds"/>
    <property type="gene ID" value="AUR62035822"/>
</dbReference>
<evidence type="ECO:0000313" key="5">
    <source>
        <dbReference type="Proteomes" id="UP000596660"/>
    </source>
</evidence>
<dbReference type="Proteomes" id="UP000596660">
    <property type="component" value="Unplaced"/>
</dbReference>
<reference evidence="4" key="1">
    <citation type="journal article" date="2017" name="Nature">
        <title>The genome of Chenopodium quinoa.</title>
        <authorList>
            <person name="Jarvis D.E."/>
            <person name="Ho Y.S."/>
            <person name="Lightfoot D.J."/>
            <person name="Schmoeckel S.M."/>
            <person name="Li B."/>
            <person name="Borm T.J.A."/>
            <person name="Ohyanagi H."/>
            <person name="Mineta K."/>
            <person name="Michell C.T."/>
            <person name="Saber N."/>
            <person name="Kharbatia N.M."/>
            <person name="Rupper R.R."/>
            <person name="Sharp A.R."/>
            <person name="Dally N."/>
            <person name="Boughton B.A."/>
            <person name="Woo Y.H."/>
            <person name="Gao G."/>
            <person name="Schijlen E.G.W.M."/>
            <person name="Guo X."/>
            <person name="Momin A.A."/>
            <person name="Negrao S."/>
            <person name="Al-Babili S."/>
            <person name="Gehring C."/>
            <person name="Roessner U."/>
            <person name="Jung C."/>
            <person name="Murphy K."/>
            <person name="Arold S.T."/>
            <person name="Gojobori T."/>
            <person name="van der Linden C.G."/>
            <person name="van Loo E.N."/>
            <person name="Jellen E.N."/>
            <person name="Maughan P.J."/>
            <person name="Tester M."/>
        </authorList>
    </citation>
    <scope>NUCLEOTIDE SEQUENCE [LARGE SCALE GENOMIC DNA]</scope>
    <source>
        <strain evidence="4">cv. PI 614886</strain>
    </source>
</reference>
<name>A0A803MV95_CHEQI</name>
<dbReference type="Gene3D" id="1.20.920.10">
    <property type="entry name" value="Bromodomain-like"/>
    <property type="match status" value="1"/>
</dbReference>
<dbReference type="PRINTS" id="PR00503">
    <property type="entry name" value="BROMODOMAIN"/>
</dbReference>
<keyword evidence="1 2" id="KW-0103">Bromodomain</keyword>
<proteinExistence type="predicted"/>
<dbReference type="OMA" id="RIICICL"/>
<sequence length="521" mass="58551">MVVKVLSGVAEPDMTSKKQRLKVLVKKPANGIFPKIPKVNCLKKPRIVDDASEVGTSVENYMLGNNFRVLGVCPLSKQVPKVDCGFEKLSGTFNQTTPVVIGNKKVNSTVGFKRRSEEVIKGPVLKRLKLDRSVTLLCQAVLEKLMDNPLSVLFSVPVDPVIWNIDDYFDIITNPMDLGTIKQKLLQHRYERSEEFEADVKLTFSNAMLYNPPDHYIHQRASSLIRVFDRLWEPVKIKLHGEHKDIRQRSSHLHKSACPLSSSKFKCVVATGKTIPYDEFTADKHTSTLQMGSIGQDSASTFMDLERGYASAPSTSGSFGAAAPSTSGSFGATAKGLETISDVELSPSRALRIAKLKSRYAETIMKAQNHTLLEPGAEADKTNRQEEKKIMQRRQHEETANMNAKIRAAKSAARSREESKLKKQRQEAREAAQMAIRKMEQSVNVDNNLQVMRDLEALVGTSLVVMCPDLTSRTMWNYEGTNNLRRPLEQLGLYIKEEYSVDYDFDDAFLEEEREEGEFVL</sequence>
<dbReference type="AlphaFoldDB" id="A0A803MV95"/>
<organism evidence="4 5">
    <name type="scientific">Chenopodium quinoa</name>
    <name type="common">Quinoa</name>
    <dbReference type="NCBI Taxonomy" id="63459"/>
    <lineage>
        <taxon>Eukaryota</taxon>
        <taxon>Viridiplantae</taxon>
        <taxon>Streptophyta</taxon>
        <taxon>Embryophyta</taxon>
        <taxon>Tracheophyta</taxon>
        <taxon>Spermatophyta</taxon>
        <taxon>Magnoliopsida</taxon>
        <taxon>eudicotyledons</taxon>
        <taxon>Gunneridae</taxon>
        <taxon>Pentapetalae</taxon>
        <taxon>Caryophyllales</taxon>
        <taxon>Chenopodiaceae</taxon>
        <taxon>Chenopodioideae</taxon>
        <taxon>Atripliceae</taxon>
        <taxon>Chenopodium</taxon>
    </lineage>
</organism>
<dbReference type="PROSITE" id="PS50014">
    <property type="entry name" value="BROMODOMAIN_2"/>
    <property type="match status" value="1"/>
</dbReference>
<gene>
    <name evidence="4" type="primary">LOC110728829</name>
</gene>
<dbReference type="PANTHER" id="PTHR46136">
    <property type="entry name" value="TRANSCRIPTION FACTOR GTE8"/>
    <property type="match status" value="1"/>
</dbReference>
<dbReference type="InterPro" id="IPR052442">
    <property type="entry name" value="Env_Response_Regulator"/>
</dbReference>
<evidence type="ECO:0000256" key="2">
    <source>
        <dbReference type="PROSITE-ProRule" id="PRU00035"/>
    </source>
</evidence>
<keyword evidence="5" id="KW-1185">Reference proteome</keyword>
<evidence type="ECO:0000256" key="1">
    <source>
        <dbReference type="ARBA" id="ARBA00023117"/>
    </source>
</evidence>
<dbReference type="Gramene" id="AUR62035822-RA">
    <property type="protein sequence ID" value="AUR62035822-RA:cds"/>
    <property type="gene ID" value="AUR62035822"/>
</dbReference>